<accession>A0ABN7PD30</accession>
<organism evidence="2 3">
    <name type="scientific">Timema podura</name>
    <name type="common">Walking stick</name>
    <dbReference type="NCBI Taxonomy" id="61482"/>
    <lineage>
        <taxon>Eukaryota</taxon>
        <taxon>Metazoa</taxon>
        <taxon>Ecdysozoa</taxon>
        <taxon>Arthropoda</taxon>
        <taxon>Hexapoda</taxon>
        <taxon>Insecta</taxon>
        <taxon>Pterygota</taxon>
        <taxon>Neoptera</taxon>
        <taxon>Polyneoptera</taxon>
        <taxon>Phasmatodea</taxon>
        <taxon>Timematodea</taxon>
        <taxon>Timematoidea</taxon>
        <taxon>Timematidae</taxon>
        <taxon>Timema</taxon>
    </lineage>
</organism>
<dbReference type="EMBL" id="CAJPIN010035235">
    <property type="protein sequence ID" value="CAG2064575.1"/>
    <property type="molecule type" value="Genomic_DNA"/>
</dbReference>
<evidence type="ECO:0000256" key="1">
    <source>
        <dbReference type="SAM" id="MobiDB-lite"/>
    </source>
</evidence>
<evidence type="ECO:0000313" key="3">
    <source>
        <dbReference type="Proteomes" id="UP001153148"/>
    </source>
</evidence>
<protein>
    <submittedName>
        <fullName evidence="2">Uncharacterized protein</fullName>
    </submittedName>
</protein>
<name>A0ABN7PD30_TIMPD</name>
<reference evidence="2" key="1">
    <citation type="submission" date="2021-03" db="EMBL/GenBank/DDBJ databases">
        <authorList>
            <person name="Tran Van P."/>
        </authorList>
    </citation>
    <scope>NUCLEOTIDE SEQUENCE</scope>
</reference>
<sequence length="71" mass="7801">MSVMGAKGLRGPLETINDVLGYYHLANKVWASEDESLTLKPRKKPIKLSNSPVTENTTQLSNSPVTKNTTE</sequence>
<keyword evidence="3" id="KW-1185">Reference proteome</keyword>
<proteinExistence type="predicted"/>
<feature type="compositionally biased region" description="Polar residues" evidence="1">
    <location>
        <begin position="48"/>
        <end position="71"/>
    </location>
</feature>
<gene>
    <name evidence="2" type="ORF">TPAB3V08_LOCUS11521</name>
</gene>
<dbReference type="Proteomes" id="UP001153148">
    <property type="component" value="Unassembled WGS sequence"/>
</dbReference>
<comment type="caution">
    <text evidence="2">The sequence shown here is derived from an EMBL/GenBank/DDBJ whole genome shotgun (WGS) entry which is preliminary data.</text>
</comment>
<evidence type="ECO:0000313" key="2">
    <source>
        <dbReference type="EMBL" id="CAG2064575.1"/>
    </source>
</evidence>
<feature type="region of interest" description="Disordered" evidence="1">
    <location>
        <begin position="41"/>
        <end position="71"/>
    </location>
</feature>